<dbReference type="OrthoDB" id="5414694at2759"/>
<dbReference type="STRING" id="1316194.A0A1Q5UQ85"/>
<keyword evidence="4 7" id="KW-0010">Activator</keyword>
<comment type="subcellular location">
    <subcellularLocation>
        <location evidence="1 7">Nucleus</location>
    </subcellularLocation>
</comment>
<evidence type="ECO:0000256" key="1">
    <source>
        <dbReference type="ARBA" id="ARBA00004123"/>
    </source>
</evidence>
<keyword evidence="5 7" id="KW-0804">Transcription</keyword>
<evidence type="ECO:0000256" key="5">
    <source>
        <dbReference type="ARBA" id="ARBA00023163"/>
    </source>
</evidence>
<dbReference type="InterPro" id="IPR011425">
    <property type="entry name" value="Med9"/>
</dbReference>
<evidence type="ECO:0000256" key="9">
    <source>
        <dbReference type="SAM" id="MobiDB-lite"/>
    </source>
</evidence>
<dbReference type="AlphaFoldDB" id="A0A1Q5UQ85"/>
<keyword evidence="11" id="KW-1185">Reference proteome</keyword>
<keyword evidence="3 7" id="KW-0805">Transcription regulation</keyword>
<evidence type="ECO:0000256" key="3">
    <source>
        <dbReference type="ARBA" id="ARBA00023015"/>
    </source>
</evidence>
<dbReference type="GO" id="GO:0003712">
    <property type="term" value="F:transcription coregulator activity"/>
    <property type="evidence" value="ECO:0007669"/>
    <property type="project" value="InterPro"/>
</dbReference>
<dbReference type="Pfam" id="PF07544">
    <property type="entry name" value="Med9"/>
    <property type="match status" value="1"/>
</dbReference>
<accession>A0A1Q5UQ85</accession>
<feature type="compositionally biased region" description="Polar residues" evidence="9">
    <location>
        <begin position="1"/>
        <end position="19"/>
    </location>
</feature>
<dbReference type="GO" id="GO:0016592">
    <property type="term" value="C:mediator complex"/>
    <property type="evidence" value="ECO:0007669"/>
    <property type="project" value="InterPro"/>
</dbReference>
<dbReference type="Proteomes" id="UP000186955">
    <property type="component" value="Unassembled WGS sequence"/>
</dbReference>
<protein>
    <recommendedName>
        <fullName evidence="7">Mediator of RNA polymerase II transcription subunit 9</fullName>
    </recommendedName>
    <alternativeName>
        <fullName evidence="7">Mediator complex subunit 9</fullName>
    </alternativeName>
</protein>
<comment type="subunit">
    <text evidence="7">Component of the Mediator complex.</text>
</comment>
<sequence length="194" mass="20470">MASRSPTAATPLPKSSTVPESPLKDASETPETVPFPPPQTFEIVPPLHGILLRLLSPKNAQTGPTGVSGETTGALGASADAQVQQQQAPSSIPGGDNNNLATSQAIPEVPVHDSNGVPPLDVKDLPTATSSVRIRIQKARAVVEALPDVDRSVEEQKTEIAELEDRVARLRAVISDFRNRAKNSHKGRVEITAS</sequence>
<keyword evidence="8" id="KW-0175">Coiled coil</keyword>
<evidence type="ECO:0000256" key="8">
    <source>
        <dbReference type="SAM" id="Coils"/>
    </source>
</evidence>
<feature type="coiled-coil region" evidence="8">
    <location>
        <begin position="146"/>
        <end position="180"/>
    </location>
</feature>
<evidence type="ECO:0000256" key="6">
    <source>
        <dbReference type="ARBA" id="ARBA00023242"/>
    </source>
</evidence>
<feature type="compositionally biased region" description="Low complexity" evidence="9">
    <location>
        <begin position="77"/>
        <end position="91"/>
    </location>
</feature>
<reference evidence="10 11" key="1">
    <citation type="submission" date="2016-10" db="EMBL/GenBank/DDBJ databases">
        <title>Genome sequence of the ascomycete fungus Penicillium subrubescens.</title>
        <authorList>
            <person name="De Vries R.P."/>
            <person name="Peng M."/>
            <person name="Dilokpimol A."/>
            <person name="Hilden K."/>
            <person name="Makela M.R."/>
            <person name="Grigoriev I."/>
            <person name="Riley R."/>
            <person name="Granchi Z."/>
        </authorList>
    </citation>
    <scope>NUCLEOTIDE SEQUENCE [LARGE SCALE GENOMIC DNA]</scope>
    <source>
        <strain evidence="10 11">CBS 132785</strain>
    </source>
</reference>
<evidence type="ECO:0000256" key="2">
    <source>
        <dbReference type="ARBA" id="ARBA00008089"/>
    </source>
</evidence>
<dbReference type="EMBL" id="MNBE01000071">
    <property type="protein sequence ID" value="OKP14640.1"/>
    <property type="molecule type" value="Genomic_DNA"/>
</dbReference>
<evidence type="ECO:0000256" key="4">
    <source>
        <dbReference type="ARBA" id="ARBA00023159"/>
    </source>
</evidence>
<feature type="region of interest" description="Disordered" evidence="9">
    <location>
        <begin position="1"/>
        <end position="42"/>
    </location>
</feature>
<comment type="function">
    <text evidence="7">Component of the Mediator complex, a coactivator involved in the regulated transcription of nearly all RNA polymerase II-dependent genes. Mediator functions as a bridge to convey information from gene-specific regulatory proteins to the basal RNA polymerase II transcription machinery. Mediator is recruited to promoters by direct interactions with regulatory proteins and serves as a scaffold for the assembly of a functional preinitiation complex with RNA polymerase II and the general transcription factors.</text>
</comment>
<keyword evidence="6 7" id="KW-0539">Nucleus</keyword>
<evidence type="ECO:0000313" key="11">
    <source>
        <dbReference type="Proteomes" id="UP000186955"/>
    </source>
</evidence>
<proteinExistence type="inferred from homology"/>
<feature type="region of interest" description="Disordered" evidence="9">
    <location>
        <begin position="55"/>
        <end position="102"/>
    </location>
</feature>
<evidence type="ECO:0000313" key="10">
    <source>
        <dbReference type="EMBL" id="OKP14640.1"/>
    </source>
</evidence>
<feature type="compositionally biased region" description="Polar residues" evidence="9">
    <location>
        <begin position="58"/>
        <end position="71"/>
    </location>
</feature>
<organism evidence="10 11">
    <name type="scientific">Penicillium subrubescens</name>
    <dbReference type="NCBI Taxonomy" id="1316194"/>
    <lineage>
        <taxon>Eukaryota</taxon>
        <taxon>Fungi</taxon>
        <taxon>Dikarya</taxon>
        <taxon>Ascomycota</taxon>
        <taxon>Pezizomycotina</taxon>
        <taxon>Eurotiomycetes</taxon>
        <taxon>Eurotiomycetidae</taxon>
        <taxon>Eurotiales</taxon>
        <taxon>Aspergillaceae</taxon>
        <taxon>Penicillium</taxon>
    </lineage>
</organism>
<evidence type="ECO:0000256" key="7">
    <source>
        <dbReference type="RuleBase" id="RU364145"/>
    </source>
</evidence>
<name>A0A1Q5UQ85_9EURO</name>
<comment type="caution">
    <text evidence="10">The sequence shown here is derived from an EMBL/GenBank/DDBJ whole genome shotgun (WGS) entry which is preliminary data.</text>
</comment>
<gene>
    <name evidence="7" type="primary">MED9</name>
    <name evidence="10" type="ORF">PENSUB_11398</name>
</gene>
<dbReference type="GO" id="GO:0006357">
    <property type="term" value="P:regulation of transcription by RNA polymerase II"/>
    <property type="evidence" value="ECO:0007669"/>
    <property type="project" value="InterPro"/>
</dbReference>
<comment type="similarity">
    <text evidence="2 7">Belongs to the Mediator complex subunit 9 family.</text>
</comment>